<evidence type="ECO:0000313" key="1">
    <source>
        <dbReference type="EnsemblPlants" id="MELO3C032689.2.1"/>
    </source>
</evidence>
<sequence>MISPSPSPQSQRYAIRRLLFPHDGRLHWAGESIDFYLYLSEMDKDRKYSKVGFAMRNHLTS</sequence>
<dbReference type="Gramene" id="MELO3C032689.2.1">
    <property type="protein sequence ID" value="MELO3C032689.2.1"/>
    <property type="gene ID" value="MELO3C032689.2"/>
</dbReference>
<organism evidence="1">
    <name type="scientific">Cucumis melo</name>
    <name type="common">Muskmelon</name>
    <dbReference type="NCBI Taxonomy" id="3656"/>
    <lineage>
        <taxon>Eukaryota</taxon>
        <taxon>Viridiplantae</taxon>
        <taxon>Streptophyta</taxon>
        <taxon>Embryophyta</taxon>
        <taxon>Tracheophyta</taxon>
        <taxon>Spermatophyta</taxon>
        <taxon>Magnoliopsida</taxon>
        <taxon>eudicotyledons</taxon>
        <taxon>Gunneridae</taxon>
        <taxon>Pentapetalae</taxon>
        <taxon>rosids</taxon>
        <taxon>fabids</taxon>
        <taxon>Cucurbitales</taxon>
        <taxon>Cucurbitaceae</taxon>
        <taxon>Benincaseae</taxon>
        <taxon>Cucumis</taxon>
    </lineage>
</organism>
<name>A0A9I9EEJ2_CUCME</name>
<proteinExistence type="predicted"/>
<dbReference type="AlphaFoldDB" id="A0A9I9EEJ2"/>
<accession>A0A9I9EEJ2</accession>
<protein>
    <submittedName>
        <fullName evidence="1">Uncharacterized protein</fullName>
    </submittedName>
</protein>
<dbReference type="EnsemblPlants" id="MELO3C032689.2.1">
    <property type="protein sequence ID" value="MELO3C032689.2.1"/>
    <property type="gene ID" value="MELO3C032689.2"/>
</dbReference>
<reference evidence="1" key="1">
    <citation type="submission" date="2023-03" db="UniProtKB">
        <authorList>
            <consortium name="EnsemblPlants"/>
        </authorList>
    </citation>
    <scope>IDENTIFICATION</scope>
</reference>